<keyword evidence="5" id="KW-0436">Ligase</keyword>
<comment type="similarity">
    <text evidence="7">Belongs to the NRP synthetase family.</text>
</comment>
<dbReference type="OrthoDB" id="416786at2759"/>
<protein>
    <recommendedName>
        <fullName evidence="8">Carrier domain-containing protein</fullName>
    </recommendedName>
</protein>
<proteinExistence type="inferred from homology"/>
<dbReference type="InterPro" id="IPR010071">
    <property type="entry name" value="AA_adenyl_dom"/>
</dbReference>
<feature type="domain" description="Carrier" evidence="8">
    <location>
        <begin position="3701"/>
        <end position="3775"/>
    </location>
</feature>
<dbReference type="FunFam" id="3.30.300.30:FF:000033">
    <property type="entry name" value="Nonribosomal siderophore peptide synthase SidC"/>
    <property type="match status" value="2"/>
</dbReference>
<dbReference type="Gene3D" id="3.30.559.30">
    <property type="entry name" value="Nonribosomal peptide synthetase, condensation domain"/>
    <property type="match status" value="6"/>
</dbReference>
<evidence type="ECO:0000313" key="10">
    <source>
        <dbReference type="Proteomes" id="UP000799771"/>
    </source>
</evidence>
<dbReference type="InterPro" id="IPR036736">
    <property type="entry name" value="ACP-like_sf"/>
</dbReference>
<dbReference type="FunFam" id="3.30.559.30:FF:000030">
    <property type="entry name" value="Hydroxamate-type ferrichrome siderophore peptide synthetase"/>
    <property type="match status" value="1"/>
</dbReference>
<evidence type="ECO:0000256" key="3">
    <source>
        <dbReference type="ARBA" id="ARBA00022450"/>
    </source>
</evidence>
<dbReference type="InterPro" id="IPR001242">
    <property type="entry name" value="Condensation_dom"/>
</dbReference>
<dbReference type="InterPro" id="IPR006162">
    <property type="entry name" value="Ppantetheine_attach_site"/>
</dbReference>
<dbReference type="InterPro" id="IPR000873">
    <property type="entry name" value="AMP-dep_synth/lig_dom"/>
</dbReference>
<dbReference type="GO" id="GO:0031177">
    <property type="term" value="F:phosphopantetheine binding"/>
    <property type="evidence" value="ECO:0007669"/>
    <property type="project" value="InterPro"/>
</dbReference>
<dbReference type="Gene3D" id="3.30.559.10">
    <property type="entry name" value="Chloramphenicol acetyltransferase-like domain"/>
    <property type="match status" value="6"/>
</dbReference>
<dbReference type="GO" id="GO:0010106">
    <property type="term" value="P:cellular response to iron ion starvation"/>
    <property type="evidence" value="ECO:0007669"/>
    <property type="project" value="UniProtKB-ARBA"/>
</dbReference>
<dbReference type="GO" id="GO:0031169">
    <property type="term" value="P:ferrichrome biosynthetic process"/>
    <property type="evidence" value="ECO:0007669"/>
    <property type="project" value="UniProtKB-ARBA"/>
</dbReference>
<dbReference type="NCBIfam" id="TIGR01733">
    <property type="entry name" value="AA-adenyl-dom"/>
    <property type="match status" value="3"/>
</dbReference>
<evidence type="ECO:0000256" key="6">
    <source>
        <dbReference type="ARBA" id="ARBA00022737"/>
    </source>
</evidence>
<evidence type="ECO:0000313" key="9">
    <source>
        <dbReference type="EMBL" id="KAF2133554.1"/>
    </source>
</evidence>
<evidence type="ECO:0000259" key="8">
    <source>
        <dbReference type="PROSITE" id="PS50075"/>
    </source>
</evidence>
<keyword evidence="4" id="KW-0597">Phosphoprotein</keyword>
<keyword evidence="10" id="KW-1185">Reference proteome</keyword>
<evidence type="ECO:0000256" key="4">
    <source>
        <dbReference type="ARBA" id="ARBA00022553"/>
    </source>
</evidence>
<dbReference type="Pfam" id="PF00501">
    <property type="entry name" value="AMP-binding"/>
    <property type="match status" value="4"/>
</dbReference>
<dbReference type="FunFam" id="3.40.50.12780:FF:000024">
    <property type="entry name" value="Nonribosomal siderophore peptide synthase SidC"/>
    <property type="match status" value="2"/>
</dbReference>
<dbReference type="NCBIfam" id="NF003417">
    <property type="entry name" value="PRK04813.1"/>
    <property type="match status" value="4"/>
</dbReference>
<sequence>MVHDHEHQRELSILNIHPAILQGPTLLHNLVRTPSEAIAIDFLENGSKRRMMSYKTLHAMSDSLAMKITESLSRLENASAVIPVLLPQSPELYVALLAILKAGKAFCPLNLDIPEERLKFIMKDISANVIITNASYEAKASSATGARTFLVDSELPKRNGFHTLRLPSITTTDLAYVLYTSGSTGLPKAVSVSHRAVTQSLLAHHRHLPEFARFLQFAAPTFDVSIFEIFFPWYRGSTLVGCTRAQMLDDLPKTIRMLEVDAAELTPTVASNLLQGRSSVPGLKLLLTIGEMLTQHVVEEFGSTDIKNSILWGMYGPTEAAIHCTLQPKFSASSSIGIIGVPLDTVSALIIAPVNEGDVSGTITILPLGEVGELAVGGAQVAEGYLNRPELTTTSFVNHPKYGYLYRTGDRAKLRQDGTLECFGRIVGGQVKLRGQRVELGEIEHIIAKVDACRATAVMIIEDTLVAFCAVASRKVSRAEIIHTCQHWLPEHMVPSDVSFLSSMPQLPSGKVDKNALESQYLRTKHSTSTSTTLSGNGVDVTVVRTVQNHLKHAISPGSDLAVAGLNSLQSIRIASELRRNGYNLSGIDVLSANTVEDLVQTCIDKSFTNGYDRTQPPPIDVVLDAHTNLKERRADIAHVLPCTPLQEAMLVETMLRPSAYCNWIEVELSVSRTFHEIRAMVLTLAQANESLRTGFIPTSTSAGNFMQIVWKTLSTLQIQEVASFSKVYSLGSDESLLQPLAIQIISGLQKPRLLFQIHHALYDGWSFDLLLHDLDRLLLGLDTRRRPQFRDMVRYCVQDQGASHAIDNAYWAELLEGYIPSTLPNFNGKVVHKTRLQSLSGRSSVNPGILFERAHKLLVNPQVFFQVATAYVLGLYTGSSDVILGNVTSGRTVPVTEVEEMIGPCVASLPFRLQFDPLSRVQDVLVAAHSLNRAGMHHSSLPLREIAKTAHIQPGTRLFDALFVWQQSLSSDSNSSLNAKMVDSADDLEFKITLEFEPCKDSISFRATFDPSTIPEKQTKYMSQQIDDVVQLFLKDPDCTVANIGKCFTDTLRSIANPTPEQETFQNGPSYAVEKWARESPEKEAVVFGHIIDNMIKIKKTINYATLNSRANQLARLLIEHGVGKDQLVCIIMEKSIDLYISVLAVLKIRSGYLPLTPDTPAQRIKAVMDDAKAAVCISNSKDSQQFRNYISSAIIDLDTSDLSTYSDGNLDIPYNGSHLAYAIFTSGSTGTPKGVLVTQDNLMSNLKYLSNVYPYTSTSRLLQSCSQAFDVSVFEIFFSWYAGICLCTATKEDLFHNFEGSINRLGITHLSLTPTVASLINPKNVPRVEFLVTAGEALTEHVRREWAGNGLFQGYGPSETTNICTVRPSVGLLDLINNIGPPFDNTSAFVLDPDSETILPRGAVGELCFGGMQVFRGYLNRPDLNATRILNLPIYGRVYRSGDMGVLLPDDCILSTGRSDDQVKIRGQRVELGEITSTVLDLAIVKDCATLLLSTDNGTKRLAIFWVPTTASGDYFELLSPEIYRSGILEIFESLLHRLPSYMIPSHVVPISRLPMTAQAKIDKRLLQATFNALPQDYLTFAGQPNVLNSGPKEFCEWEKKVADLLAKILDLPSSDIERNSSFFNLGLDSVSAIRFNRELNNLGLGDFTVPLILKNPTIAHLASSKSRQSSSRQLSETPKVALDSVFNPDQVHQIRSQYEQRGLQVAKILPCTPLQEAMLSGRQSLSDSAYSNIMIFDIKGNVSRLQDSWALMIRRHEILRTSFIPTDDPSHAFAQVVLEESQLQWKQTDAQSDSFGYIYSALSDLLEAHMPPLWLALNKTEKTTKLLFCCHHALYDGVAISTLIEEIQHAYSGHDLPPPIPYGLYLEHMLSQNLSSADQFWATSLADFEPSVFPDLTGRALTSQHTSGSVIRRLQMPLSELRKACQSVSLSMLSGIQAAWAKLLHFYTGENDICFGNVVSGRTLSGNDFEHLVAPCFNTLPVRVNTTLKEGGRLFDTLVILQQPGTPLDDSIWTLEQDVGAMDLPVVCEILQDQAHDALELILHYHSTVLSEMDATIVAETFDDALTSLTRYPRASANDTIGFRAKLRAESDATLEHPSPQNSLLHSAFEQVASLQPDTIALDFLHADGERTTWSYKTLNEEANRMAHALLDEGILPEDIIPIHLPKSPQFYTSILGVLKAGAAFAPIHPDLPDERKRLMMMELGPKVVLCSDISSLPRDCQQAKMINVEDVRRCSISNPVIHSLSGSSLAYCLYTSGSTGLPKAVSMEHRAPVQTIESSRSLIPWTTDSRILQYAATTFDMCYYDCFVAWTFGIALCAAEQHEMLNELPKIINTLEVDLLDLTPSVAVSLSRAEVPKVKWLYCIGEALSLDITKEWAGACVNSYGPTEAAFCTTIYPVSDKSKASIIGKPFPTTSFAVFPLQGDRPLPLLGTGELYIGGAQLSRGYHGRSNLTEEKFVFKCGQRFYKSGDTVRMLTDGNFEFLGRADDQVKIRGQRVELGEINQVLQGSHSDIATVTTLIMRKNTNAKEQLVTFLSTRHTIDDAERAVIQTKMKQTAIQYLPSYMIPQFYIFVDCLPRSMAGKVDKKALAAIFSNYADDEPFPNGTEAYPSDYVWTELETQIRLVFAQLSRTPLNDITPTTTIYQLGLDSISAVQIAAAMRRQDHNASAADVMRYTNCVNLAAYLSQSTAPESLAPTQFDFNEFDTKHRALVLEECNLEDQDVEVVLPCTPLQDGIVSQFLTKDGTVYLNCLRLQLISEVDLDLLKEAWTTVKNRNRILRTGFAHIKDEHHSFAMVQHRPEAISLPWDSSPDDSSLKSTDDWLRRLQQRGLEKPHWPLWNIRIVYENEKTFLDLAIFHALFDAQSLQMILQEVMDVYNGQSLGEIVLLDPVLDAILCSSKDEQEYAEKFWTRLGRTASPSRFPNLTPLRCGPTTPAVLTKQSLKLLSDIEGGCRKANVSLQAVGIASWLTLLSAYTGQPTVTCGIVLAGRSFEAAAKAVFPCINTVPLTCTITEDRAKILETVMALNAEVQQHQLTPLNDIQRFMGYPNESLFDSIFAYQKLPSPEKEFKNDLWSVVDERATTEYALSLELEPKYGHLEYRLTYLPHIVPLEQASLILDQLNHLMECFVFDKGHSTTQTLPDQSIYSINPPKQMSLPSEATLLHELVELTAVEHPNRVALEFAHTIRHDEYLGRSWTYAELDGEGNRIAHILISHGVHPGDLVGVCFEKCPEASFAMLGILKAGGAFVAIDPGAPAARQTFVIEDSNARVVLSMKVQSVNFKESISVPVLNLDEVETSSLPQTKPVLERKLDPQDRSYCLYTSGTTGTPKGCELTHENAVQALLAFQRLFAGHWEVESRWLQFASFHFDVSVLEQYWSWSVGICVVSAPRDLIFEDLANSINTLGITHIDLTPSLAQILHPDDVPSLCKGVFITGGESLKQEILDVWGPKGVIYNGYGPTEATIGCTMYPRVPANGKPSNIGSQFDNVGSFVLQPDSDTPVLRGGVGELCVSGKLVGKGYLNRHDLTKERFPYLERLGERVYRTGDLVRILHDGTFDFLGRADDQVKLRGQRLEIGEINSTIRQSSQSISDVATLVLKHQKHHKEQLVAFVVLGVKSKSDSKALLSEASVIDRAKEACHERLPPYMVPTHFVPLASMPLNINNKADGKKLRDMYRSFSASDLQKLAAITGAHDEVWSKQEQQLHDVLKDILHVSEDNFGKDSSFFELGMDSISVIGVSKAMKKLGFSDATASLILRNPTIRRITKALFSTKPAANDYGSLIAAQQVIAAVEHKHRRTVAYSLAINPGDIEALAPCTPLQQGMIARYLDSDDGLYFNTFYFELSHVVNGGKLRAAWESVHDSTQILRTVFANTEDGYVQAVLRQAPLYWGMDSIIKNESIDGCLTRLRQSWLKRNRTELGRPFEVVFVATPNRNLLAVHLFHGLYDGTSINIMFDSVWNEYNGRTVGSDTPSFQMALAYGPLRILEGAKAFWQEHISDNRLNPFPKLVETPQDGSIVVTRVLDSLTTFEATRRRLNVTAQAIAQACWISVLEKYLKGTTIHVGLVVSGRSLDLEGAERIVGPMFNTIPYQHSSGRNESWSSVIKKLHDFNVAAHPYQHTPLRDIMKWCKRSPGQPLFDNLFVYQVAPDNYDCTNNEVWKLLDGDVAADYALSFEVEQIGLDELRLTLVTQGHTSNQETSTKLLNQFENVLRQVLTDPMAVEEFSTETNGIMNDCRTRQNHPLHGTNGTNDFDWTDVALTIRGEIAGLTSVEVDEISEATTIFELGLDSIDAIKLSSRLKKRDIDLPVSGIMRSLTIAKMVANISNNRTHPNRHSYDKEFKSHKIKLERYVRQHNTNIGDIGQVLPLTPLQEAMTAEMIASDFTRYYNYDIMELTHTVNVDKLRDAWEQVVRASPILRTSFVEVDDVNLDQSLAQIIHQQPHAFWTSTKVDEEPNFPVLFELSRMEAKKSSSFTPLFNVQLVEAPSHTYLLLSIAHALYDGWSLGLLHSDVHSAYHDQLTPRSDYVSTLAKILSTSDSDATTFWRDYLLGAKPSSIPRQPDLSESNVRQTHRHQQVSHIPLPDMQSFAKKNKISLQTLGQTVFAMVLASCVQSLDITFGCVLSGRDDVGESQLLFPMMNTVAIRTILHGTRAEMLQYVQENFNNIKQWQHYPLRKALSAARVPGKLFDGLFIYQKSTDEYEDPSKRLYHSVEGHSNVEYPVCVEMEVVQDELIWRCAASEEVFSGVEAKELASKLDEVLTHIIKCPEHLVIESTPQGVSVCGLPSFMSQVTGMSNGASSVNGENCDKTIQSQTARKIREVLAAVSKTPEGEITTDMTIFHVGLDSISAIKVSSLLRKQSIVLSVGDMLRAGTIGQMAQLVDARSAAPADGDNPTDLKIEGSLGDLDRVRNPHLVGFEETDVENILPVTGGQLYMLSMWLNSEGSNFYPTFKYRVDASATYETLQKSWTALVASNTILRTCFVSTKDSHLPYVQTILRVSDTTITNLTGFSDEEIQACTKQRASNQPWAHIFVSQVSTGWDLRLQIHHALYDGVSLPLLMQQFQDICNGFEAPSPTDTLGNLITKYSTAPELESRKSFWTKYLAGVEQHLFSQPSTQPTAKTQIFNPGLVHTSVLEAIARKHGISLQSLLLATYAKLYATLTGTHEGEDVVVGVYLANRSLAIENLVSAAIPTVNLLPLRIPSPLKTDILNVAVQIQRDLREISGSTNSLASLWEINAWTGMRVDTFVNFLALPDADQEAEGSSNEDRVTISQVGEWEQPVSRVSTIEYGTTEVPDELKDEQVNGVYLHAVDIEATVHNGALNVGVFAPVEMLDLEGGERLIQSIKEELEAVCRSTV</sequence>
<dbReference type="SUPFAM" id="SSF47336">
    <property type="entry name" value="ACP-like"/>
    <property type="match status" value="5"/>
</dbReference>
<dbReference type="PROSITE" id="PS00455">
    <property type="entry name" value="AMP_BINDING"/>
    <property type="match status" value="1"/>
</dbReference>
<dbReference type="PROSITE" id="PS00012">
    <property type="entry name" value="PHOSPHOPANTETHEINE"/>
    <property type="match status" value="4"/>
</dbReference>
<dbReference type="FunFam" id="3.40.50.980:FF:000001">
    <property type="entry name" value="Non-ribosomal peptide synthetase"/>
    <property type="match status" value="2"/>
</dbReference>
<dbReference type="FunFam" id="3.30.300.30:FF:000015">
    <property type="entry name" value="Nonribosomal peptide synthase SidD"/>
    <property type="match status" value="1"/>
</dbReference>
<dbReference type="SUPFAM" id="SSF52777">
    <property type="entry name" value="CoA-dependent acyltransferases"/>
    <property type="match status" value="12"/>
</dbReference>
<evidence type="ECO:0000256" key="1">
    <source>
        <dbReference type="ARBA" id="ARBA00004924"/>
    </source>
</evidence>
<dbReference type="Gene3D" id="3.30.300.30">
    <property type="match status" value="4"/>
</dbReference>
<dbReference type="GO" id="GO:0043041">
    <property type="term" value="P:amino acid activation for nonribosomal peptide biosynthetic process"/>
    <property type="evidence" value="ECO:0007669"/>
    <property type="project" value="TreeGrafter"/>
</dbReference>
<accession>A0A6A6ARI0</accession>
<dbReference type="GO" id="GO:0005737">
    <property type="term" value="C:cytoplasm"/>
    <property type="evidence" value="ECO:0007669"/>
    <property type="project" value="TreeGrafter"/>
</dbReference>
<organism evidence="9 10">
    <name type="scientific">Dothidotthia symphoricarpi CBS 119687</name>
    <dbReference type="NCBI Taxonomy" id="1392245"/>
    <lineage>
        <taxon>Eukaryota</taxon>
        <taxon>Fungi</taxon>
        <taxon>Dikarya</taxon>
        <taxon>Ascomycota</taxon>
        <taxon>Pezizomycotina</taxon>
        <taxon>Dothideomycetes</taxon>
        <taxon>Pleosporomycetidae</taxon>
        <taxon>Pleosporales</taxon>
        <taxon>Dothidotthiaceae</taxon>
        <taxon>Dothidotthia</taxon>
    </lineage>
</organism>
<dbReference type="InterPro" id="IPR042099">
    <property type="entry name" value="ANL_N_sf"/>
</dbReference>
<keyword evidence="3" id="KW-0596">Phosphopantetheine</keyword>
<dbReference type="InterPro" id="IPR009081">
    <property type="entry name" value="PP-bd_ACP"/>
</dbReference>
<dbReference type="InterPro" id="IPR020806">
    <property type="entry name" value="PKS_PP-bd"/>
</dbReference>
<name>A0A6A6ARI0_9PLEO</name>
<dbReference type="Gene3D" id="3.40.50.12780">
    <property type="entry name" value="N-terminal domain of ligase-like"/>
    <property type="match status" value="4"/>
</dbReference>
<dbReference type="InterPro" id="IPR020845">
    <property type="entry name" value="AMP-binding_CS"/>
</dbReference>
<keyword evidence="6" id="KW-0677">Repeat</keyword>
<evidence type="ECO:0000256" key="5">
    <source>
        <dbReference type="ARBA" id="ARBA00022598"/>
    </source>
</evidence>
<dbReference type="GO" id="GO:0016874">
    <property type="term" value="F:ligase activity"/>
    <property type="evidence" value="ECO:0007669"/>
    <property type="project" value="UniProtKB-KW"/>
</dbReference>
<evidence type="ECO:0000256" key="2">
    <source>
        <dbReference type="ARBA" id="ARBA00006432"/>
    </source>
</evidence>
<dbReference type="Proteomes" id="UP000799771">
    <property type="component" value="Unassembled WGS sequence"/>
</dbReference>
<reference evidence="9" key="1">
    <citation type="journal article" date="2020" name="Stud. Mycol.">
        <title>101 Dothideomycetes genomes: a test case for predicting lifestyles and emergence of pathogens.</title>
        <authorList>
            <person name="Haridas S."/>
            <person name="Albert R."/>
            <person name="Binder M."/>
            <person name="Bloem J."/>
            <person name="Labutti K."/>
            <person name="Salamov A."/>
            <person name="Andreopoulos B."/>
            <person name="Baker S."/>
            <person name="Barry K."/>
            <person name="Bills G."/>
            <person name="Bluhm B."/>
            <person name="Cannon C."/>
            <person name="Castanera R."/>
            <person name="Culley D."/>
            <person name="Daum C."/>
            <person name="Ezra D."/>
            <person name="Gonzalez J."/>
            <person name="Henrissat B."/>
            <person name="Kuo A."/>
            <person name="Liang C."/>
            <person name="Lipzen A."/>
            <person name="Lutzoni F."/>
            <person name="Magnuson J."/>
            <person name="Mondo S."/>
            <person name="Nolan M."/>
            <person name="Ohm R."/>
            <person name="Pangilinan J."/>
            <person name="Park H.-J."/>
            <person name="Ramirez L."/>
            <person name="Alfaro M."/>
            <person name="Sun H."/>
            <person name="Tritt A."/>
            <person name="Yoshinaga Y."/>
            <person name="Zwiers L.-H."/>
            <person name="Turgeon B."/>
            <person name="Goodwin S."/>
            <person name="Spatafora J."/>
            <person name="Crous P."/>
            <person name="Grigoriev I."/>
        </authorList>
    </citation>
    <scope>NUCLEOTIDE SEQUENCE</scope>
    <source>
        <strain evidence="9">CBS 119687</strain>
    </source>
</reference>
<feature type="domain" description="Carrier" evidence="8">
    <location>
        <begin position="4254"/>
        <end position="4330"/>
    </location>
</feature>
<dbReference type="PANTHER" id="PTHR45527">
    <property type="entry name" value="NONRIBOSOMAL PEPTIDE SYNTHETASE"/>
    <property type="match status" value="1"/>
</dbReference>
<evidence type="ECO:0000256" key="7">
    <source>
        <dbReference type="ARBA" id="ARBA00029454"/>
    </source>
</evidence>
<dbReference type="SUPFAM" id="SSF56801">
    <property type="entry name" value="Acetyl-CoA synthetase-like"/>
    <property type="match status" value="4"/>
</dbReference>
<dbReference type="Gene3D" id="1.10.1200.10">
    <property type="entry name" value="ACP-like"/>
    <property type="match status" value="5"/>
</dbReference>
<dbReference type="Pfam" id="PF00668">
    <property type="entry name" value="Condensation"/>
    <property type="match status" value="6"/>
</dbReference>
<dbReference type="EMBL" id="ML977499">
    <property type="protein sequence ID" value="KAF2133554.1"/>
    <property type="molecule type" value="Genomic_DNA"/>
</dbReference>
<feature type="domain" description="Carrier" evidence="8">
    <location>
        <begin position="1595"/>
        <end position="1672"/>
    </location>
</feature>
<dbReference type="CDD" id="cd05918">
    <property type="entry name" value="A_NRPS_SidN3_like"/>
    <property type="match status" value="3"/>
</dbReference>
<dbReference type="RefSeq" id="XP_033527941.1">
    <property type="nucleotide sequence ID" value="XM_033665510.1"/>
</dbReference>
<comment type="similarity">
    <text evidence="2">Belongs to the ATP-dependent AMP-binding enzyme family.</text>
</comment>
<gene>
    <name evidence="9" type="ORF">P153DRAFT_332464</name>
</gene>
<dbReference type="Pfam" id="PF00550">
    <property type="entry name" value="PP-binding"/>
    <property type="match status" value="5"/>
</dbReference>
<feature type="domain" description="Carrier" evidence="8">
    <location>
        <begin position="4810"/>
        <end position="4886"/>
    </location>
</feature>
<feature type="domain" description="Carrier" evidence="8">
    <location>
        <begin position="2617"/>
        <end position="2693"/>
    </location>
</feature>
<dbReference type="InterPro" id="IPR023213">
    <property type="entry name" value="CAT-like_dom_sf"/>
</dbReference>
<dbReference type="InterPro" id="IPR045851">
    <property type="entry name" value="AMP-bd_C_sf"/>
</dbReference>
<dbReference type="PANTHER" id="PTHR45527:SF1">
    <property type="entry name" value="FATTY ACID SYNTHASE"/>
    <property type="match status" value="1"/>
</dbReference>
<dbReference type="GeneID" id="54405942"/>
<comment type="pathway">
    <text evidence="1">Siderophore biosynthesis.</text>
</comment>
<dbReference type="PROSITE" id="PS50075">
    <property type="entry name" value="CARRIER"/>
    <property type="match status" value="5"/>
</dbReference>
<dbReference type="SMART" id="SM00823">
    <property type="entry name" value="PKS_PP"/>
    <property type="match status" value="5"/>
</dbReference>